<dbReference type="SUPFAM" id="SSF53850">
    <property type="entry name" value="Periplasmic binding protein-like II"/>
    <property type="match status" value="1"/>
</dbReference>
<comment type="catalytic activity">
    <reaction evidence="7">
        <text>4 porphobilinogen + H2O = hydroxymethylbilane + 4 NH4(+)</text>
        <dbReference type="Rhea" id="RHEA:13185"/>
        <dbReference type="ChEBI" id="CHEBI:15377"/>
        <dbReference type="ChEBI" id="CHEBI:28938"/>
        <dbReference type="ChEBI" id="CHEBI:57845"/>
        <dbReference type="ChEBI" id="CHEBI:58126"/>
        <dbReference type="EC" id="2.5.1.61"/>
    </reaction>
</comment>
<dbReference type="PANTHER" id="PTHR11557">
    <property type="entry name" value="PORPHOBILINOGEN DEAMINASE"/>
    <property type="match status" value="1"/>
</dbReference>
<evidence type="ECO:0000256" key="2">
    <source>
        <dbReference type="ARBA" id="ARBA00002869"/>
    </source>
</evidence>
<evidence type="ECO:0000256" key="1">
    <source>
        <dbReference type="ARBA" id="ARBA00001916"/>
    </source>
</evidence>
<evidence type="ECO:0000259" key="9">
    <source>
        <dbReference type="Pfam" id="PF01379"/>
    </source>
</evidence>
<comment type="function">
    <text evidence="2">Tetrapolymerization of the monopyrrole PBG into the hydroxymethylbilane pre-uroporphyrinogen in several discrete steps.</text>
</comment>
<sequence>MVPTSVSPRRSRQTSLSAGICADVRAGGRADLDAELTALSPGMPVPRRRSPPGTLPGRCRRRAGRRPVESVRGNVDARLAAMEAGVVDGLIVSLCVLDRLEQRWQVAEVLGIERMCPPLGAAVVGLQCRADDARTLGHLAPLDERTRREITAERIVLRVLRGNCEAPVAGHCTTRPDGRLSLRGTVFAADGSRFLHSHQRAPTPPHPAPRSATSCSAAAQPRPRTRPVEQRLLTCASSAPIRPL</sequence>
<evidence type="ECO:0000259" key="10">
    <source>
        <dbReference type="Pfam" id="PF03900"/>
    </source>
</evidence>
<dbReference type="Gene3D" id="3.30.160.40">
    <property type="entry name" value="Porphobilinogen deaminase, C-terminal domain"/>
    <property type="match status" value="1"/>
</dbReference>
<dbReference type="InterPro" id="IPR022417">
    <property type="entry name" value="Porphobilin_deaminase_N"/>
</dbReference>
<dbReference type="SUPFAM" id="SSF54782">
    <property type="entry name" value="Porphobilinogen deaminase (hydroxymethylbilane synthase), C-terminal domain"/>
    <property type="match status" value="1"/>
</dbReference>
<dbReference type="InterPro" id="IPR022418">
    <property type="entry name" value="Porphobilinogen_deaminase_C"/>
</dbReference>
<reference evidence="11 12" key="1">
    <citation type="submission" date="2024-06" db="EMBL/GenBank/DDBJ databases">
        <title>The Natural Products Discovery Center: Release of the First 8490 Sequenced Strains for Exploring Actinobacteria Biosynthetic Diversity.</title>
        <authorList>
            <person name="Kalkreuter E."/>
            <person name="Kautsar S.A."/>
            <person name="Yang D."/>
            <person name="Bader C.D."/>
            <person name="Teijaro C.N."/>
            <person name="Fluegel L."/>
            <person name="Davis C.M."/>
            <person name="Simpson J.R."/>
            <person name="Lauterbach L."/>
            <person name="Steele A.D."/>
            <person name="Gui C."/>
            <person name="Meng S."/>
            <person name="Li G."/>
            <person name="Viehrig K."/>
            <person name="Ye F."/>
            <person name="Su P."/>
            <person name="Kiefer A.F."/>
            <person name="Nichols A."/>
            <person name="Cepeda A.J."/>
            <person name="Yan W."/>
            <person name="Fan B."/>
            <person name="Jiang Y."/>
            <person name="Adhikari A."/>
            <person name="Zheng C.-J."/>
            <person name="Schuster L."/>
            <person name="Cowan T.M."/>
            <person name="Smanski M.J."/>
            <person name="Chevrette M.G."/>
            <person name="De Carvalho L.P.S."/>
            <person name="Shen B."/>
        </authorList>
    </citation>
    <scope>NUCLEOTIDE SEQUENCE [LARGE SCALE GENOMIC DNA]</scope>
    <source>
        <strain evidence="11 12">NPDC053791</strain>
    </source>
</reference>
<comment type="similarity">
    <text evidence="3">Belongs to the HMBS family.</text>
</comment>
<comment type="cofactor">
    <cofactor evidence="1">
        <name>dipyrromethane</name>
        <dbReference type="ChEBI" id="CHEBI:60342"/>
    </cofactor>
</comment>
<dbReference type="EC" id="2.5.1.61" evidence="4"/>
<dbReference type="Gene3D" id="3.40.190.10">
    <property type="entry name" value="Periplasmic binding protein-like II"/>
    <property type="match status" value="1"/>
</dbReference>
<dbReference type="EMBL" id="JBFASG010000044">
    <property type="protein sequence ID" value="MEV4927091.1"/>
    <property type="molecule type" value="Genomic_DNA"/>
</dbReference>
<dbReference type="Pfam" id="PF01379">
    <property type="entry name" value="Porphobil_deam"/>
    <property type="match status" value="1"/>
</dbReference>
<evidence type="ECO:0000256" key="6">
    <source>
        <dbReference type="ARBA" id="ARBA00023244"/>
    </source>
</evidence>
<evidence type="ECO:0000256" key="5">
    <source>
        <dbReference type="ARBA" id="ARBA00022679"/>
    </source>
</evidence>
<feature type="region of interest" description="Disordered" evidence="8">
    <location>
        <begin position="196"/>
        <end position="229"/>
    </location>
</feature>
<evidence type="ECO:0000256" key="7">
    <source>
        <dbReference type="ARBA" id="ARBA00048169"/>
    </source>
</evidence>
<proteinExistence type="inferred from homology"/>
<evidence type="ECO:0000313" key="12">
    <source>
        <dbReference type="Proteomes" id="UP001552479"/>
    </source>
</evidence>
<dbReference type="InterPro" id="IPR022419">
    <property type="entry name" value="Porphobilin_deaminase_cofac_BS"/>
</dbReference>
<organism evidence="11 12">
    <name type="scientific">Streptomyces roseoverticillatus</name>
    <dbReference type="NCBI Taxonomy" id="66429"/>
    <lineage>
        <taxon>Bacteria</taxon>
        <taxon>Bacillati</taxon>
        <taxon>Actinomycetota</taxon>
        <taxon>Actinomycetes</taxon>
        <taxon>Kitasatosporales</taxon>
        <taxon>Streptomycetaceae</taxon>
        <taxon>Streptomyces</taxon>
    </lineage>
</organism>
<dbReference type="Proteomes" id="UP001552479">
    <property type="component" value="Unassembled WGS sequence"/>
</dbReference>
<keyword evidence="5" id="KW-0808">Transferase</keyword>
<evidence type="ECO:0000256" key="3">
    <source>
        <dbReference type="ARBA" id="ARBA00005638"/>
    </source>
</evidence>
<keyword evidence="6" id="KW-0627">Porphyrin biosynthesis</keyword>
<feature type="region of interest" description="Disordered" evidence="8">
    <location>
        <begin position="40"/>
        <end position="67"/>
    </location>
</feature>
<dbReference type="RefSeq" id="WP_366090319.1">
    <property type="nucleotide sequence ID" value="NZ_JBFASG010000044.1"/>
</dbReference>
<comment type="caution">
    <text evidence="11">The sequence shown here is derived from an EMBL/GenBank/DDBJ whole genome shotgun (WGS) entry which is preliminary data.</text>
</comment>
<protein>
    <recommendedName>
        <fullName evidence="4">hydroxymethylbilane synthase</fullName>
        <ecNumber evidence="4">2.5.1.61</ecNumber>
    </recommendedName>
</protein>
<dbReference type="InterPro" id="IPR036803">
    <property type="entry name" value="Porphobilinogen_deaminase_C_sf"/>
</dbReference>
<feature type="domain" description="Porphobilinogen deaminase N-terminal" evidence="9">
    <location>
        <begin position="67"/>
        <end position="135"/>
    </location>
</feature>
<evidence type="ECO:0000256" key="8">
    <source>
        <dbReference type="SAM" id="MobiDB-lite"/>
    </source>
</evidence>
<gene>
    <name evidence="11" type="ORF">AB0L03_30480</name>
</gene>
<dbReference type="Pfam" id="PF03900">
    <property type="entry name" value="Porphobil_deamC"/>
    <property type="match status" value="1"/>
</dbReference>
<dbReference type="PANTHER" id="PTHR11557:SF0">
    <property type="entry name" value="PORPHOBILINOGEN DEAMINASE"/>
    <property type="match status" value="1"/>
</dbReference>
<feature type="domain" description="Porphobilinogen deaminase C-terminal" evidence="10">
    <location>
        <begin position="149"/>
        <end position="193"/>
    </location>
</feature>
<dbReference type="InterPro" id="IPR000860">
    <property type="entry name" value="HemC"/>
</dbReference>
<keyword evidence="12" id="KW-1185">Reference proteome</keyword>
<evidence type="ECO:0000313" key="11">
    <source>
        <dbReference type="EMBL" id="MEV4927091.1"/>
    </source>
</evidence>
<evidence type="ECO:0000256" key="4">
    <source>
        <dbReference type="ARBA" id="ARBA00012655"/>
    </source>
</evidence>
<dbReference type="PRINTS" id="PR00151">
    <property type="entry name" value="PORPHBDMNASE"/>
</dbReference>
<accession>A0ABV3J338</accession>
<dbReference type="PROSITE" id="PS00533">
    <property type="entry name" value="PORPHOBILINOGEN_DEAM"/>
    <property type="match status" value="1"/>
</dbReference>
<name>A0ABV3J338_9ACTN</name>